<keyword evidence="14" id="KW-0720">Serine protease</keyword>
<comment type="subunit">
    <text evidence="22">Serine protease component of the C3 convertase, also named C4bC2b, composed of the serine protease complement C2b and complement C4b. Serine protease component of the C5 convertase, also named C4bC2bC3b, composed of the serine protease complement C2b, complement C3b, as well as complement C4b.</text>
</comment>
<evidence type="ECO:0000256" key="6">
    <source>
        <dbReference type="ARBA" id="ARBA00017023"/>
    </source>
</evidence>
<name>A0A4D9DLZ3_9SAUR</name>
<comment type="cofactor">
    <cofactor evidence="2">
        <name>Mn(2+)</name>
        <dbReference type="ChEBI" id="CHEBI:29035"/>
    </cofactor>
</comment>
<feature type="domain" description="Sushi" evidence="26">
    <location>
        <begin position="95"/>
        <end position="154"/>
    </location>
</feature>
<evidence type="ECO:0000256" key="15">
    <source>
        <dbReference type="ARBA" id="ARBA00022859"/>
    </source>
</evidence>
<evidence type="ECO:0000256" key="3">
    <source>
        <dbReference type="ARBA" id="ARBA00001946"/>
    </source>
</evidence>
<evidence type="ECO:0000256" key="24">
    <source>
        <dbReference type="SAM" id="SignalP"/>
    </source>
</evidence>
<evidence type="ECO:0000256" key="23">
    <source>
        <dbReference type="PROSITE-ProRule" id="PRU00302"/>
    </source>
</evidence>
<dbReference type="PROSITE" id="PS00134">
    <property type="entry name" value="TRYPSIN_HIS"/>
    <property type="match status" value="1"/>
</dbReference>
<dbReference type="InterPro" id="IPR011360">
    <property type="entry name" value="Compl_C2_B"/>
</dbReference>
<dbReference type="CDD" id="cd00033">
    <property type="entry name" value="CCP"/>
    <property type="match status" value="3"/>
</dbReference>
<dbReference type="Gene3D" id="2.10.70.10">
    <property type="entry name" value="Complement Module, domain 1"/>
    <property type="match status" value="3"/>
</dbReference>
<keyword evidence="28" id="KW-1185">Reference proteome</keyword>
<keyword evidence="13" id="KW-0378">Hydrolase</keyword>
<evidence type="ECO:0000256" key="13">
    <source>
        <dbReference type="ARBA" id="ARBA00022801"/>
    </source>
</evidence>
<dbReference type="GO" id="GO:0009986">
    <property type="term" value="C:cell surface"/>
    <property type="evidence" value="ECO:0007669"/>
    <property type="project" value="UniProtKB-SubCell"/>
</dbReference>
<keyword evidence="9 23" id="KW-0768">Sushi</keyword>
<comment type="caution">
    <text evidence="23">Lacks conserved residue(s) required for the propagation of feature annotation.</text>
</comment>
<keyword evidence="12" id="KW-0677">Repeat</keyword>
<dbReference type="EMBL" id="QXTE01000925">
    <property type="protein sequence ID" value="TFJ95963.1"/>
    <property type="molecule type" value="Genomic_DNA"/>
</dbReference>
<dbReference type="InterPro" id="IPR035976">
    <property type="entry name" value="Sushi/SCR/CCP_sf"/>
</dbReference>
<feature type="chain" id="PRO_5020039868" description="Complement C2" evidence="24">
    <location>
        <begin position="20"/>
        <end position="630"/>
    </location>
</feature>
<comment type="cofactor">
    <cofactor evidence="3">
        <name>Mg(2+)</name>
        <dbReference type="ChEBI" id="CHEBI:18420"/>
    </cofactor>
</comment>
<comment type="function">
    <text evidence="21">Catalytic component of the complement C3 and C5 convertase complexes. Following complement activation, recruited to the surface of pathogens by complement C4b opsonin to form the C3 convertase, or C3b and C4b opsonins to form the C5 convertase. As part of the C3 convertase, cleaves and activate C3 into C3a anaphylatoxin and C3b opsonin, the next components of the complement pathways. As part of the C5 convertase, cleaves and activate C5 into C5a anaphylatoxin and C5b component of the membrane attack complex.</text>
</comment>
<dbReference type="PANTHER" id="PTHR46393">
    <property type="entry name" value="SUSHI DOMAIN-CONTAINING PROTEIN"/>
    <property type="match status" value="1"/>
</dbReference>
<dbReference type="Gene3D" id="2.40.10.10">
    <property type="entry name" value="Trypsin-like serine proteases"/>
    <property type="match status" value="2"/>
</dbReference>
<dbReference type="Proteomes" id="UP000297703">
    <property type="component" value="Unassembled WGS sequence"/>
</dbReference>
<feature type="domain" description="VWFA" evidence="25">
    <location>
        <begin position="271"/>
        <end position="472"/>
    </location>
</feature>
<dbReference type="InterPro" id="IPR043504">
    <property type="entry name" value="Peptidase_S1_PA_chymotrypsin"/>
</dbReference>
<feature type="disulfide bond" evidence="23">
    <location>
        <begin position="125"/>
        <end position="152"/>
    </location>
</feature>
<dbReference type="SUPFAM" id="SSF57535">
    <property type="entry name" value="Complement control module/SCR domain"/>
    <property type="match status" value="3"/>
</dbReference>
<evidence type="ECO:0000256" key="4">
    <source>
        <dbReference type="ARBA" id="ARBA00004241"/>
    </source>
</evidence>
<gene>
    <name evidence="27" type="ORF">DR999_PMT22297</name>
</gene>
<dbReference type="InterPro" id="IPR000436">
    <property type="entry name" value="Sushi_SCR_CCP_dom"/>
</dbReference>
<keyword evidence="15" id="KW-0391">Immunity</keyword>
<dbReference type="PANTHER" id="PTHR46393:SF2">
    <property type="entry name" value="COMPLEMENT C2"/>
    <property type="match status" value="1"/>
</dbReference>
<dbReference type="InterPro" id="IPR001254">
    <property type="entry name" value="Trypsin_dom"/>
</dbReference>
<keyword evidence="18" id="KW-0325">Glycoprotein</keyword>
<dbReference type="GO" id="GO:0004252">
    <property type="term" value="F:serine-type endopeptidase activity"/>
    <property type="evidence" value="ECO:0007669"/>
    <property type="project" value="UniProtKB-EC"/>
</dbReference>
<keyword evidence="11 24" id="KW-0732">Signal</keyword>
<keyword evidence="7" id="KW-0964">Secreted</keyword>
<dbReference type="FunFam" id="2.10.70.10:FF:000019">
    <property type="entry name" value="Complement factor b,-like"/>
    <property type="match status" value="1"/>
</dbReference>
<protein>
    <recommendedName>
        <fullName evidence="6">Complement C2</fullName>
    </recommendedName>
    <alternativeName>
        <fullName evidence="19">C3/C5 convertase</fullName>
    </alternativeName>
</protein>
<comment type="function">
    <text evidence="20">Precursor of the catalytic component of the C3 and C5 convertase complexes, which are part of the complement pathway, a cascade of proteins that leads to phagocytosis and breakdown of pathogens and signaling that strengthens the adaptive immune system. Component C2 is part of the classical, lectin and GZMK complement systems.</text>
</comment>
<keyword evidence="8" id="KW-0399">Innate immunity</keyword>
<evidence type="ECO:0000256" key="16">
    <source>
        <dbReference type="ARBA" id="ARBA00022875"/>
    </source>
</evidence>
<evidence type="ECO:0000256" key="12">
    <source>
        <dbReference type="ARBA" id="ARBA00022737"/>
    </source>
</evidence>
<dbReference type="GO" id="GO:0045087">
    <property type="term" value="P:innate immune response"/>
    <property type="evidence" value="ECO:0007669"/>
    <property type="project" value="UniProtKB-KW"/>
</dbReference>
<evidence type="ECO:0000256" key="11">
    <source>
        <dbReference type="ARBA" id="ARBA00022729"/>
    </source>
</evidence>
<evidence type="ECO:0000313" key="27">
    <source>
        <dbReference type="EMBL" id="TFJ95963.1"/>
    </source>
</evidence>
<keyword evidence="17 23" id="KW-1015">Disulfide bond</keyword>
<feature type="domain" description="Sushi" evidence="26">
    <location>
        <begin position="157"/>
        <end position="214"/>
    </location>
</feature>
<accession>A0A4D9DLZ3</accession>
<organism evidence="27 28">
    <name type="scientific">Platysternon megacephalum</name>
    <name type="common">big-headed turtle</name>
    <dbReference type="NCBI Taxonomy" id="55544"/>
    <lineage>
        <taxon>Eukaryota</taxon>
        <taxon>Metazoa</taxon>
        <taxon>Chordata</taxon>
        <taxon>Craniata</taxon>
        <taxon>Vertebrata</taxon>
        <taxon>Euteleostomi</taxon>
        <taxon>Archelosauria</taxon>
        <taxon>Testudinata</taxon>
        <taxon>Testudines</taxon>
        <taxon>Cryptodira</taxon>
        <taxon>Durocryptodira</taxon>
        <taxon>Testudinoidea</taxon>
        <taxon>Platysternidae</taxon>
        <taxon>Platysternon</taxon>
    </lineage>
</organism>
<dbReference type="PROSITE" id="PS50923">
    <property type="entry name" value="SUSHI"/>
    <property type="match status" value="3"/>
</dbReference>
<dbReference type="PRINTS" id="PR00722">
    <property type="entry name" value="CHYMOTRYPSIN"/>
</dbReference>
<comment type="caution">
    <text evidence="27">The sequence shown here is derived from an EMBL/GenBank/DDBJ whole genome shotgun (WGS) entry which is preliminary data.</text>
</comment>
<sequence>MAPSLCALLLLALRPGAWAQAPEEAAPSCGQDVAIRNGTFALSDGYRPGSVLTYSCPPGFYPYPLGSRLCQDNGHWTTLRTPTGSVLSQPLCREIRCPAQLAFEHGSFQPRRASYPVGSVLTFECLDGYTLRGPTQRFCQGNGHWDGGTPACDDGAEHCPNPGVPAGTTKSGNRYRLGERVSYRCQTGLSLVGSAQRVCTETGEWSGAEPSCRAPFSYDRVEDVGAEFGASFSNVLGLASSSASSSLNASIIKPPTFLGRRLILSDDSLVNVYLLVDSSKSVNKESFQIFKEWVENIVDRIASFEVESSFAVISYATKPKKIVSIYDPEASDADAVIRKTKTGMNFQDHGNGTGTNIRAALLEVYNMILFQRESFIRANNLDAWKKIRHAIIVLTDGKYNMGGSPKDAVTKIEDVLEIKPDRKDYLDIYAFGIGTLEVDWDGLNEIASKKEGERHAFKMDSSQNLKAAFEDVLGAETAVPDTWVLFPPSRGAGTTGPSCRGSLVSDSWVLTAAHCFNRVTDTSLWRVQVGTEEICIQSRIDHPSYNVTAKAGQGIPEYYDYDVSLIKLQHAVGVVSWGTYSPCPPKQKEDQEGVTRRPAPPGHHPRDFYVSLFWVQDWLRLHLGVSNFIP</sequence>
<evidence type="ECO:0000256" key="14">
    <source>
        <dbReference type="ARBA" id="ARBA00022825"/>
    </source>
</evidence>
<dbReference type="Pfam" id="PF00084">
    <property type="entry name" value="Sushi"/>
    <property type="match status" value="3"/>
</dbReference>
<dbReference type="InterPro" id="IPR002035">
    <property type="entry name" value="VWF_A"/>
</dbReference>
<evidence type="ECO:0000256" key="2">
    <source>
        <dbReference type="ARBA" id="ARBA00001936"/>
    </source>
</evidence>
<dbReference type="Gene3D" id="3.40.50.410">
    <property type="entry name" value="von Willebrand factor, type A domain"/>
    <property type="match status" value="1"/>
</dbReference>
<dbReference type="STRING" id="55544.A0A4D9DLZ3"/>
<evidence type="ECO:0000256" key="5">
    <source>
        <dbReference type="ARBA" id="ARBA00004613"/>
    </source>
</evidence>
<feature type="disulfide bond" evidence="23">
    <location>
        <begin position="185"/>
        <end position="212"/>
    </location>
</feature>
<dbReference type="GO" id="GO:0006958">
    <property type="term" value="P:complement activation, classical pathway"/>
    <property type="evidence" value="ECO:0007669"/>
    <property type="project" value="UniProtKB-KW"/>
</dbReference>
<dbReference type="PROSITE" id="PS50234">
    <property type="entry name" value="VWFA"/>
    <property type="match status" value="1"/>
</dbReference>
<evidence type="ECO:0000256" key="18">
    <source>
        <dbReference type="ARBA" id="ARBA00023180"/>
    </source>
</evidence>
<dbReference type="SUPFAM" id="SSF53300">
    <property type="entry name" value="vWA-like"/>
    <property type="match status" value="1"/>
</dbReference>
<evidence type="ECO:0000256" key="8">
    <source>
        <dbReference type="ARBA" id="ARBA00022588"/>
    </source>
</evidence>
<dbReference type="InterPro" id="IPR001314">
    <property type="entry name" value="Peptidase_S1A"/>
</dbReference>
<keyword evidence="16" id="KW-0180">Complement pathway</keyword>
<reference evidence="27 28" key="1">
    <citation type="submission" date="2019-04" db="EMBL/GenBank/DDBJ databases">
        <title>Draft genome of the big-headed turtle Platysternon megacephalum.</title>
        <authorList>
            <person name="Gong S."/>
        </authorList>
    </citation>
    <scope>NUCLEOTIDE SEQUENCE [LARGE SCALE GENOMIC DNA]</scope>
    <source>
        <strain evidence="27">DO16091913</strain>
        <tissue evidence="27">Muscle</tissue>
    </source>
</reference>
<evidence type="ECO:0000259" key="25">
    <source>
        <dbReference type="PROSITE" id="PS50234"/>
    </source>
</evidence>
<comment type="subcellular location">
    <subcellularLocation>
        <location evidence="4">Cell surface</location>
    </subcellularLocation>
    <subcellularLocation>
        <location evidence="5">Secreted</location>
    </subcellularLocation>
</comment>
<evidence type="ECO:0000256" key="17">
    <source>
        <dbReference type="ARBA" id="ARBA00023157"/>
    </source>
</evidence>
<feature type="signal peptide" evidence="24">
    <location>
        <begin position="1"/>
        <end position="19"/>
    </location>
</feature>
<evidence type="ECO:0000256" key="9">
    <source>
        <dbReference type="ARBA" id="ARBA00022659"/>
    </source>
</evidence>
<reference evidence="27 28" key="2">
    <citation type="submission" date="2019-04" db="EMBL/GenBank/DDBJ databases">
        <title>The genome sequence of big-headed turtle.</title>
        <authorList>
            <person name="Gong S."/>
        </authorList>
    </citation>
    <scope>NUCLEOTIDE SEQUENCE [LARGE SCALE GENOMIC DNA]</scope>
    <source>
        <strain evidence="27">DO16091913</strain>
        <tissue evidence="27">Muscle</tissue>
    </source>
</reference>
<dbReference type="AlphaFoldDB" id="A0A4D9DLZ3"/>
<evidence type="ECO:0000256" key="21">
    <source>
        <dbReference type="ARBA" id="ARBA00093306"/>
    </source>
</evidence>
<dbReference type="PIRSF" id="PIRSF001154">
    <property type="entry name" value="Compl_C2_B"/>
    <property type="match status" value="1"/>
</dbReference>
<dbReference type="InterPro" id="IPR036465">
    <property type="entry name" value="vWFA_dom_sf"/>
</dbReference>
<keyword evidence="10" id="KW-0645">Protease</keyword>
<evidence type="ECO:0000256" key="20">
    <source>
        <dbReference type="ARBA" id="ARBA00093302"/>
    </source>
</evidence>
<evidence type="ECO:0000256" key="7">
    <source>
        <dbReference type="ARBA" id="ARBA00022525"/>
    </source>
</evidence>
<dbReference type="GO" id="GO:0006508">
    <property type="term" value="P:proteolysis"/>
    <property type="evidence" value="ECO:0007669"/>
    <property type="project" value="UniProtKB-KW"/>
</dbReference>
<proteinExistence type="predicted"/>
<comment type="catalytic activity">
    <reaction evidence="1">
        <text>Selective cleavage of Arg-|-Ser bond in complement component C3 alpha-chain to form C3a and C3b, and Arg-|-Xaa bond in complement component C5 alpha-chain to form C5a and C5b.</text>
        <dbReference type="EC" id="3.4.21.43"/>
    </reaction>
</comment>
<evidence type="ECO:0000313" key="28">
    <source>
        <dbReference type="Proteomes" id="UP000297703"/>
    </source>
</evidence>
<dbReference type="OrthoDB" id="6127264at2759"/>
<evidence type="ECO:0000256" key="10">
    <source>
        <dbReference type="ARBA" id="ARBA00022670"/>
    </source>
</evidence>
<evidence type="ECO:0000259" key="26">
    <source>
        <dbReference type="PROSITE" id="PS50923"/>
    </source>
</evidence>
<dbReference type="SMART" id="SM00327">
    <property type="entry name" value="VWA"/>
    <property type="match status" value="1"/>
</dbReference>
<dbReference type="GO" id="GO:0070062">
    <property type="term" value="C:extracellular exosome"/>
    <property type="evidence" value="ECO:0007669"/>
    <property type="project" value="TreeGrafter"/>
</dbReference>
<dbReference type="Pfam" id="PF00092">
    <property type="entry name" value="VWA"/>
    <property type="match status" value="1"/>
</dbReference>
<dbReference type="SMART" id="SM00032">
    <property type="entry name" value="CCP"/>
    <property type="match status" value="3"/>
</dbReference>
<evidence type="ECO:0000256" key="1">
    <source>
        <dbReference type="ARBA" id="ARBA00000095"/>
    </source>
</evidence>
<feature type="domain" description="Sushi" evidence="26">
    <location>
        <begin position="27"/>
        <end position="94"/>
    </location>
</feature>
<evidence type="ECO:0000256" key="22">
    <source>
        <dbReference type="ARBA" id="ARBA00093544"/>
    </source>
</evidence>
<dbReference type="Pfam" id="PF00089">
    <property type="entry name" value="Trypsin"/>
    <property type="match status" value="1"/>
</dbReference>
<evidence type="ECO:0000256" key="19">
    <source>
        <dbReference type="ARBA" id="ARBA00029636"/>
    </source>
</evidence>
<dbReference type="InterPro" id="IPR009003">
    <property type="entry name" value="Peptidase_S1_PA"/>
</dbReference>
<dbReference type="GO" id="GO:0009617">
    <property type="term" value="P:response to bacterium"/>
    <property type="evidence" value="ECO:0007669"/>
    <property type="project" value="TreeGrafter"/>
</dbReference>
<dbReference type="InterPro" id="IPR018114">
    <property type="entry name" value="TRYPSIN_HIS"/>
</dbReference>
<dbReference type="SUPFAM" id="SSF50494">
    <property type="entry name" value="Trypsin-like serine proteases"/>
    <property type="match status" value="1"/>
</dbReference>